<dbReference type="RefSeq" id="WP_324275238.1">
    <property type="nucleotide sequence ID" value="NZ_CP141261.1"/>
</dbReference>
<proteinExistence type="predicted"/>
<dbReference type="EMBL" id="CP141261">
    <property type="protein sequence ID" value="WRL63908.1"/>
    <property type="molecule type" value="Genomic_DNA"/>
</dbReference>
<evidence type="ECO:0000256" key="1">
    <source>
        <dbReference type="SAM" id="Phobius"/>
    </source>
</evidence>
<protein>
    <recommendedName>
        <fullName evidence="4">DUF1622 domain-containing protein</fullName>
    </recommendedName>
</protein>
<name>A0ABZ1B2C0_9ACTN</name>
<keyword evidence="3" id="KW-1185">Reference proteome</keyword>
<reference evidence="2 3" key="1">
    <citation type="submission" date="2023-12" db="EMBL/GenBank/DDBJ databases">
        <title>Blastococcus brunescens sp. nov., an actonobacterium isolated from sandstone collected in sahara desert.</title>
        <authorList>
            <person name="Gtari M."/>
            <person name="Ghodhbane F."/>
        </authorList>
    </citation>
    <scope>NUCLEOTIDE SEQUENCE [LARGE SCALE GENOMIC DNA]</scope>
    <source>
        <strain evidence="2 3">BMG 8361</strain>
    </source>
</reference>
<evidence type="ECO:0008006" key="4">
    <source>
        <dbReference type="Google" id="ProtNLM"/>
    </source>
</evidence>
<dbReference type="Proteomes" id="UP001324287">
    <property type="component" value="Chromosome"/>
</dbReference>
<sequence>MSVLAEVTRVAALGAGAAALVAGALALAVTRRPLPALAVLLDMLLAAGLLRLLGEPDWPAILTAATLVALRRLLSAALRSGVRARTAAAVQEKSAL</sequence>
<feature type="transmembrane region" description="Helical" evidence="1">
    <location>
        <begin position="36"/>
        <end position="53"/>
    </location>
</feature>
<evidence type="ECO:0000313" key="2">
    <source>
        <dbReference type="EMBL" id="WRL63908.1"/>
    </source>
</evidence>
<gene>
    <name evidence="2" type="ORF">U6N30_30600</name>
</gene>
<accession>A0ABZ1B2C0</accession>
<keyword evidence="1" id="KW-0472">Membrane</keyword>
<keyword evidence="1" id="KW-0812">Transmembrane</keyword>
<evidence type="ECO:0000313" key="3">
    <source>
        <dbReference type="Proteomes" id="UP001324287"/>
    </source>
</evidence>
<keyword evidence="1" id="KW-1133">Transmembrane helix</keyword>
<organism evidence="2 3">
    <name type="scientific">Blastococcus brunescens</name>
    <dbReference type="NCBI Taxonomy" id="1564165"/>
    <lineage>
        <taxon>Bacteria</taxon>
        <taxon>Bacillati</taxon>
        <taxon>Actinomycetota</taxon>
        <taxon>Actinomycetes</taxon>
        <taxon>Geodermatophilales</taxon>
        <taxon>Geodermatophilaceae</taxon>
        <taxon>Blastococcus</taxon>
    </lineage>
</organism>